<gene>
    <name evidence="1" type="ORF">LEP1GSC058_1600</name>
</gene>
<dbReference type="RefSeq" id="WP_016549079.1">
    <property type="nucleotide sequence ID" value="NZ_AKWZ02000006.1"/>
</dbReference>
<sequence length="122" mass="14160">MKDNVARLPSLSEAIAKIFHEMIIEFEEHHPRIYLRLSWNFEASEISHIVEFPEGEYLYVNVEYPNIVDFINAISAPEEKILSSTIEVVCFDSERKHPQELARFVISKPIYESSAVLLARSH</sequence>
<accession>S3UXB5</accession>
<evidence type="ECO:0000313" key="1">
    <source>
        <dbReference type="EMBL" id="EPG75006.1"/>
    </source>
</evidence>
<protein>
    <submittedName>
        <fullName evidence="1">Uncharacterized protein</fullName>
    </submittedName>
</protein>
<organism evidence="1 2">
    <name type="scientific">Leptospira fainei serovar Hurstbridge str. BUT 6</name>
    <dbReference type="NCBI Taxonomy" id="1193011"/>
    <lineage>
        <taxon>Bacteria</taxon>
        <taxon>Pseudomonadati</taxon>
        <taxon>Spirochaetota</taxon>
        <taxon>Spirochaetia</taxon>
        <taxon>Leptospirales</taxon>
        <taxon>Leptospiraceae</taxon>
        <taxon>Leptospira</taxon>
    </lineage>
</organism>
<proteinExistence type="predicted"/>
<dbReference type="STRING" id="1193011.LEP1GSC058_1600"/>
<reference evidence="1" key="1">
    <citation type="submission" date="2013-04" db="EMBL/GenBank/DDBJ databases">
        <authorList>
            <person name="Harkins D.M."/>
            <person name="Durkin A.S."/>
            <person name="Selengut J.D."/>
            <person name="Sanka R."/>
            <person name="DePew J."/>
            <person name="Purushe J."/>
            <person name="Ahmed A."/>
            <person name="van der Linden H."/>
            <person name="Goris M.G.A."/>
            <person name="Hartskeerl R.A."/>
            <person name="Vinetz J.M."/>
            <person name="Sutton G.G."/>
            <person name="Nelson W.C."/>
            <person name="Fouts D.E."/>
        </authorList>
    </citation>
    <scope>NUCLEOTIDE SEQUENCE [LARGE SCALE GENOMIC DNA]</scope>
    <source>
        <strain evidence="1">BUT 6</strain>
    </source>
</reference>
<name>S3UXB5_9LEPT</name>
<dbReference type="Proteomes" id="UP000014540">
    <property type="component" value="Unassembled WGS sequence"/>
</dbReference>
<comment type="caution">
    <text evidence="1">The sequence shown here is derived from an EMBL/GenBank/DDBJ whole genome shotgun (WGS) entry which is preliminary data.</text>
</comment>
<dbReference type="AlphaFoldDB" id="S3UXB5"/>
<dbReference type="OrthoDB" id="331463at2"/>
<dbReference type="EMBL" id="AKWZ02000006">
    <property type="protein sequence ID" value="EPG75006.1"/>
    <property type="molecule type" value="Genomic_DNA"/>
</dbReference>
<keyword evidence="2" id="KW-1185">Reference proteome</keyword>
<evidence type="ECO:0000313" key="2">
    <source>
        <dbReference type="Proteomes" id="UP000014540"/>
    </source>
</evidence>